<feature type="domain" description="Glycosyl transferase family 1" evidence="1">
    <location>
        <begin position="93"/>
        <end position="247"/>
    </location>
</feature>
<dbReference type="EMBL" id="CP013421">
    <property type="protein sequence ID" value="AOJ77172.1"/>
    <property type="molecule type" value="Genomic_DNA"/>
</dbReference>
<evidence type="ECO:0008006" key="5">
    <source>
        <dbReference type="Google" id="ProtNLM"/>
    </source>
</evidence>
<dbReference type="GO" id="GO:0016757">
    <property type="term" value="F:glycosyltransferase activity"/>
    <property type="evidence" value="ECO:0007669"/>
    <property type="project" value="InterPro"/>
</dbReference>
<dbReference type="InterPro" id="IPR028098">
    <property type="entry name" value="Glyco_trans_4-like_N"/>
</dbReference>
<proteinExistence type="predicted"/>
<organism evidence="3 4">
    <name type="scientific">Burkholderia ubonensis</name>
    <dbReference type="NCBI Taxonomy" id="101571"/>
    <lineage>
        <taxon>Bacteria</taxon>
        <taxon>Pseudomonadati</taxon>
        <taxon>Pseudomonadota</taxon>
        <taxon>Betaproteobacteria</taxon>
        <taxon>Burkholderiales</taxon>
        <taxon>Burkholderiaceae</taxon>
        <taxon>Burkholderia</taxon>
        <taxon>Burkholderia cepacia complex</taxon>
    </lineage>
</organism>
<accession>A0A1B4LJ27</accession>
<feature type="domain" description="Glycosyltransferase subfamily 4-like N-terminal" evidence="2">
    <location>
        <begin position="9"/>
        <end position="83"/>
    </location>
</feature>
<dbReference type="Pfam" id="PF13439">
    <property type="entry name" value="Glyco_transf_4"/>
    <property type="match status" value="1"/>
</dbReference>
<sequence>MIPAAYARAVASLSGASIPVVSVLHSATNDDYSNPALRASEYLLRFAAAAVVTVTDTARDNYRMRFGSAGRIETIPNGTQIDRFRFNPAERHRLRHALKVGEKQIVLLQVGRVARVKGQVSSVLALQRLVSGGHDVVLWFAGLTETDEYRQEVVEKIAKLKLEHHVLWLGSRSDVPSLLSAADVYLMPSLREAHSVAMIEALASSVPVVASDIDAFAKLSRFEGVRCIPVSDSASYAAAIESFIKYQPRFERDLSAFSVKRVAERYFDLFKQILMRDDFGTDRA</sequence>
<dbReference type="Gene3D" id="3.40.50.2000">
    <property type="entry name" value="Glycogen Phosphorylase B"/>
    <property type="match status" value="2"/>
</dbReference>
<dbReference type="CDD" id="cd03801">
    <property type="entry name" value="GT4_PimA-like"/>
    <property type="match status" value="1"/>
</dbReference>
<protein>
    <recommendedName>
        <fullName evidence="5">Glycosyl transferase family 1 domain-containing protein</fullName>
    </recommendedName>
</protein>
<dbReference type="InterPro" id="IPR001296">
    <property type="entry name" value="Glyco_trans_1"/>
</dbReference>
<name>A0A1B4LJ27_9BURK</name>
<reference evidence="3 4" key="1">
    <citation type="submission" date="2015-12" db="EMBL/GenBank/DDBJ databases">
        <title>Diversity of Burkholderia near neighbor genomes.</title>
        <authorList>
            <person name="Sahl J."/>
            <person name="Wagner D."/>
            <person name="Keim P."/>
        </authorList>
    </citation>
    <scope>NUCLEOTIDE SEQUENCE [LARGE SCALE GENOMIC DNA]</scope>
    <source>
        <strain evidence="3 4">MSMB0783</strain>
    </source>
</reference>
<dbReference type="SUPFAM" id="SSF53756">
    <property type="entry name" value="UDP-Glycosyltransferase/glycogen phosphorylase"/>
    <property type="match status" value="1"/>
</dbReference>
<dbReference type="AlphaFoldDB" id="A0A1B4LJ27"/>
<evidence type="ECO:0000259" key="1">
    <source>
        <dbReference type="Pfam" id="PF00534"/>
    </source>
</evidence>
<evidence type="ECO:0000313" key="4">
    <source>
        <dbReference type="Proteomes" id="UP000243680"/>
    </source>
</evidence>
<dbReference type="Proteomes" id="UP000243680">
    <property type="component" value="Chromosome 3"/>
</dbReference>
<dbReference type="PANTHER" id="PTHR12526">
    <property type="entry name" value="GLYCOSYLTRANSFERASE"/>
    <property type="match status" value="1"/>
</dbReference>
<evidence type="ECO:0000259" key="2">
    <source>
        <dbReference type="Pfam" id="PF13439"/>
    </source>
</evidence>
<dbReference type="Pfam" id="PF00534">
    <property type="entry name" value="Glycos_transf_1"/>
    <property type="match status" value="1"/>
</dbReference>
<gene>
    <name evidence="3" type="ORF">WJ35_19385</name>
</gene>
<evidence type="ECO:0000313" key="3">
    <source>
        <dbReference type="EMBL" id="AOJ77172.1"/>
    </source>
</evidence>